<keyword evidence="2" id="KW-1185">Reference proteome</keyword>
<dbReference type="Gene3D" id="3.40.50.1000">
    <property type="entry name" value="HAD superfamily/HAD-like"/>
    <property type="match status" value="1"/>
</dbReference>
<dbReference type="InterPro" id="IPR023198">
    <property type="entry name" value="PGP-like_dom2"/>
</dbReference>
<dbReference type="GO" id="GO:0016787">
    <property type="term" value="F:hydrolase activity"/>
    <property type="evidence" value="ECO:0007669"/>
    <property type="project" value="UniProtKB-KW"/>
</dbReference>
<reference evidence="1 2" key="2">
    <citation type="submission" date="2019-11" db="EMBL/GenBank/DDBJ databases">
        <authorList>
            <person name="Lu H."/>
        </authorList>
    </citation>
    <scope>NUCLEOTIDE SEQUENCE [LARGE SCALE GENOMIC DNA]</scope>
    <source>
        <strain evidence="1 2">FIM1</strain>
    </source>
</reference>
<evidence type="ECO:0000313" key="2">
    <source>
        <dbReference type="Proteomes" id="UP000422736"/>
    </source>
</evidence>
<dbReference type="EMBL" id="CP015059">
    <property type="protein sequence ID" value="QGN17243.1"/>
    <property type="molecule type" value="Genomic_DNA"/>
</dbReference>
<reference evidence="1 2" key="1">
    <citation type="submission" date="2016-03" db="EMBL/GenBank/DDBJ databases">
        <title>How can Kluyveromyces marxianus grow so fast - potential evolutionary course in Saccharomyces Complex revealed by comparative genomics.</title>
        <authorList>
            <person name="Mo W."/>
            <person name="Lu W."/>
            <person name="Yang X."/>
            <person name="Qi J."/>
            <person name="Lv H."/>
        </authorList>
    </citation>
    <scope>NUCLEOTIDE SEQUENCE [LARGE SCALE GENOMIC DNA]</scope>
    <source>
        <strain evidence="1 2">FIM1</strain>
    </source>
</reference>
<dbReference type="InterPro" id="IPR006439">
    <property type="entry name" value="HAD-SF_hydro_IA"/>
</dbReference>
<evidence type="ECO:0000313" key="1">
    <source>
        <dbReference type="EMBL" id="QGN17243.1"/>
    </source>
</evidence>
<dbReference type="SUPFAM" id="SSF56784">
    <property type="entry name" value="HAD-like"/>
    <property type="match status" value="1"/>
</dbReference>
<dbReference type="PANTHER" id="PTHR18901">
    <property type="entry name" value="2-DEOXYGLUCOSE-6-PHOSPHATE PHOSPHATASE 2"/>
    <property type="match status" value="1"/>
</dbReference>
<dbReference type="NCBIfam" id="TIGR01509">
    <property type="entry name" value="HAD-SF-IA-v3"/>
    <property type="match status" value="1"/>
</dbReference>
<dbReference type="PANTHER" id="PTHR18901:SF38">
    <property type="entry name" value="PSEUDOURIDINE-5'-PHOSPHATASE"/>
    <property type="match status" value="1"/>
</dbReference>
<protein>
    <submittedName>
        <fullName evidence="1">Uncharacterized hydrolase YKL033W-A</fullName>
    </submittedName>
</protein>
<sequence>MDGLLINTEDMYTIAVNNILALYGKGTLKWDLKIQLQGLPGPDASRKVIDYYNLPLTFEEFDKLNRKFQAELWPTSEFMPGTAELIAYLKSKSIPIAVCTSSTSDKFHSKTSHLAEAFKKFDVIITGDDSRIPPGRGKPFPDIWNLGLKELNAKFNSHITPEECLVFEDGIPGVRAGKAFGAYVIWIPHVEAVPFISDPSGILEGKGEILSSMTEFEPSKFGL</sequence>
<dbReference type="Pfam" id="PF00702">
    <property type="entry name" value="Hydrolase"/>
    <property type="match status" value="1"/>
</dbReference>
<organism evidence="1 2">
    <name type="scientific">Kluyveromyces marxianus</name>
    <name type="common">Yeast</name>
    <name type="synonym">Candida kefyr</name>
    <dbReference type="NCBI Taxonomy" id="4911"/>
    <lineage>
        <taxon>Eukaryota</taxon>
        <taxon>Fungi</taxon>
        <taxon>Dikarya</taxon>
        <taxon>Ascomycota</taxon>
        <taxon>Saccharomycotina</taxon>
        <taxon>Saccharomycetes</taxon>
        <taxon>Saccharomycetales</taxon>
        <taxon>Saccharomycetaceae</taxon>
        <taxon>Kluyveromyces</taxon>
    </lineage>
</organism>
<dbReference type="InterPro" id="IPR036412">
    <property type="entry name" value="HAD-like_sf"/>
</dbReference>
<keyword evidence="1" id="KW-0378">Hydrolase</keyword>
<name>A0ABX6F4E6_KLUMA</name>
<dbReference type="InterPro" id="IPR023214">
    <property type="entry name" value="HAD_sf"/>
</dbReference>
<dbReference type="Proteomes" id="UP000422736">
    <property type="component" value="Chromosome 6"/>
</dbReference>
<accession>A0ABX6F4E6</accession>
<gene>
    <name evidence="1" type="ORF">FIM1_3974</name>
</gene>
<proteinExistence type="predicted"/>
<dbReference type="Gene3D" id="1.10.150.240">
    <property type="entry name" value="Putative phosphatase, domain 2"/>
    <property type="match status" value="1"/>
</dbReference>